<reference evidence="2 3" key="1">
    <citation type="journal article" date="2016" name="Sci. Rep.">
        <title>The genome sequence of the outbreeding globe artichoke constructed de novo incorporating a phase-aware low-pass sequencing strategy of F1 progeny.</title>
        <authorList>
            <person name="Scaglione D."/>
            <person name="Reyes-Chin-Wo S."/>
            <person name="Acquadro A."/>
            <person name="Froenicke L."/>
            <person name="Portis E."/>
            <person name="Beitel C."/>
            <person name="Tirone M."/>
            <person name="Mauro R."/>
            <person name="Lo Monaco A."/>
            <person name="Mauromicale G."/>
            <person name="Faccioli P."/>
            <person name="Cattivelli L."/>
            <person name="Rieseberg L."/>
            <person name="Michelmore R."/>
            <person name="Lanteri S."/>
        </authorList>
    </citation>
    <scope>NUCLEOTIDE SEQUENCE [LARGE SCALE GENOMIC DNA]</scope>
    <source>
        <strain evidence="2">2C</strain>
    </source>
</reference>
<organism evidence="2 3">
    <name type="scientific">Cynara cardunculus var. scolymus</name>
    <name type="common">Globe artichoke</name>
    <name type="synonym">Cynara scolymus</name>
    <dbReference type="NCBI Taxonomy" id="59895"/>
    <lineage>
        <taxon>Eukaryota</taxon>
        <taxon>Viridiplantae</taxon>
        <taxon>Streptophyta</taxon>
        <taxon>Embryophyta</taxon>
        <taxon>Tracheophyta</taxon>
        <taxon>Spermatophyta</taxon>
        <taxon>Magnoliopsida</taxon>
        <taxon>eudicotyledons</taxon>
        <taxon>Gunneridae</taxon>
        <taxon>Pentapetalae</taxon>
        <taxon>asterids</taxon>
        <taxon>campanulids</taxon>
        <taxon>Asterales</taxon>
        <taxon>Asteraceae</taxon>
        <taxon>Carduoideae</taxon>
        <taxon>Cardueae</taxon>
        <taxon>Carduinae</taxon>
        <taxon>Cynara</taxon>
    </lineage>
</organism>
<sequence length="39" mass="4441">MANTFADHLQSDEASSSMQSNKRGSTDYKKVRKEMSCDR</sequence>
<dbReference type="AlphaFoldDB" id="A0A103Y079"/>
<protein>
    <submittedName>
        <fullName evidence="2">Uncharacterized protein</fullName>
    </submittedName>
</protein>
<comment type="caution">
    <text evidence="2">The sequence shown here is derived from an EMBL/GenBank/DDBJ whole genome shotgun (WGS) entry which is preliminary data.</text>
</comment>
<proteinExistence type="predicted"/>
<keyword evidence="3" id="KW-1185">Reference proteome</keyword>
<feature type="compositionally biased region" description="Basic and acidic residues" evidence="1">
    <location>
        <begin position="24"/>
        <end position="39"/>
    </location>
</feature>
<dbReference type="Proteomes" id="UP000243975">
    <property type="component" value="Unassembled WGS sequence"/>
</dbReference>
<dbReference type="EMBL" id="LEKV01003398">
    <property type="protein sequence ID" value="KVI00128.1"/>
    <property type="molecule type" value="Genomic_DNA"/>
</dbReference>
<name>A0A103Y079_CYNCS</name>
<evidence type="ECO:0000313" key="2">
    <source>
        <dbReference type="EMBL" id="KVI00128.1"/>
    </source>
</evidence>
<evidence type="ECO:0000313" key="3">
    <source>
        <dbReference type="Proteomes" id="UP000243975"/>
    </source>
</evidence>
<feature type="region of interest" description="Disordered" evidence="1">
    <location>
        <begin position="1"/>
        <end position="39"/>
    </location>
</feature>
<accession>A0A103Y079</accession>
<gene>
    <name evidence="2" type="ORF">Ccrd_021571</name>
</gene>
<feature type="compositionally biased region" description="Polar residues" evidence="1">
    <location>
        <begin position="12"/>
        <end position="23"/>
    </location>
</feature>
<evidence type="ECO:0000256" key="1">
    <source>
        <dbReference type="SAM" id="MobiDB-lite"/>
    </source>
</evidence>
<dbReference type="Gramene" id="KVI00128">
    <property type="protein sequence ID" value="KVI00128"/>
    <property type="gene ID" value="Ccrd_021571"/>
</dbReference>